<comment type="subcellular location">
    <subcellularLocation>
        <location evidence="1">Cell membrane</location>
        <topology evidence="1">Multi-pass membrane protein</topology>
    </subcellularLocation>
</comment>
<dbReference type="RefSeq" id="WP_044824278.1">
    <property type="nucleotide sequence ID" value="NZ_CP009687.1"/>
</dbReference>
<evidence type="ECO:0000313" key="8">
    <source>
        <dbReference type="Proteomes" id="UP000035704"/>
    </source>
</evidence>
<keyword evidence="4" id="KW-0812">Transmembrane</keyword>
<dbReference type="Pfam" id="PF03773">
    <property type="entry name" value="ArsP_1"/>
    <property type="match status" value="1"/>
</dbReference>
<dbReference type="STRING" id="84022.CACET_c34180"/>
<name>A0A0D8IC95_9CLOT</name>
<evidence type="ECO:0000256" key="1">
    <source>
        <dbReference type="ARBA" id="ARBA00004651"/>
    </source>
</evidence>
<dbReference type="OrthoDB" id="5465282at2"/>
<comment type="similarity">
    <text evidence="2">Belongs to the UPF0718 family.</text>
</comment>
<dbReference type="EMBL" id="CP009687">
    <property type="protein sequence ID" value="AKL96861.1"/>
    <property type="molecule type" value="Genomic_DNA"/>
</dbReference>
<evidence type="ECO:0000256" key="5">
    <source>
        <dbReference type="ARBA" id="ARBA00022989"/>
    </source>
</evidence>
<dbReference type="GO" id="GO:0005886">
    <property type="term" value="C:plasma membrane"/>
    <property type="evidence" value="ECO:0007669"/>
    <property type="project" value="UniProtKB-SubCell"/>
</dbReference>
<reference evidence="7 8" key="1">
    <citation type="submission" date="2014-10" db="EMBL/GenBank/DDBJ databases">
        <title>Genome sequence of Clostridium aceticum DSM 1496.</title>
        <authorList>
            <person name="Poehlein A."/>
            <person name="Schiel-Bengelsdorf B."/>
            <person name="Gottschalk G."/>
            <person name="Duerre P."/>
            <person name="Daniel R."/>
        </authorList>
    </citation>
    <scope>NUCLEOTIDE SEQUENCE [LARGE SCALE GENOMIC DNA]</scope>
    <source>
        <strain evidence="7 8">DSM 1496</strain>
    </source>
</reference>
<gene>
    <name evidence="7" type="ORF">CACET_c34180</name>
</gene>
<evidence type="ECO:0000313" key="7">
    <source>
        <dbReference type="EMBL" id="AKL96861.1"/>
    </source>
</evidence>
<dbReference type="KEGG" id="cace:CACET_c34180"/>
<accession>A0A0D8IC95</accession>
<evidence type="ECO:0000256" key="2">
    <source>
        <dbReference type="ARBA" id="ARBA00006386"/>
    </source>
</evidence>
<dbReference type="InterPro" id="IPR005524">
    <property type="entry name" value="DUF318"/>
</dbReference>
<sequence length="160" mass="17582">MDVFMIFLWTITGVGLVISLYKDKEKTFASMKMTANMMKRMVGQIIGILFLIGLILTFIPPEGVRDVLDKTNLLFATVVSAFVGSITLIPAFVAFPLVSSFVDIGISIIPAVAFLTTLTMVGFVTFPLEKQEFGLKFALARNLLSFLFAIFISLVMGVLL</sequence>
<proteinExistence type="inferred from homology"/>
<keyword evidence="8" id="KW-1185">Reference proteome</keyword>
<keyword evidence="5" id="KW-1133">Transmembrane helix</keyword>
<dbReference type="Proteomes" id="UP000035704">
    <property type="component" value="Chromosome"/>
</dbReference>
<organism evidence="7 8">
    <name type="scientific">Clostridium aceticum</name>
    <dbReference type="NCBI Taxonomy" id="84022"/>
    <lineage>
        <taxon>Bacteria</taxon>
        <taxon>Bacillati</taxon>
        <taxon>Bacillota</taxon>
        <taxon>Clostridia</taxon>
        <taxon>Eubacteriales</taxon>
        <taxon>Clostridiaceae</taxon>
        <taxon>Clostridium</taxon>
    </lineage>
</organism>
<protein>
    <submittedName>
        <fullName evidence="7">Putative permease</fullName>
    </submittedName>
</protein>
<keyword evidence="3" id="KW-1003">Cell membrane</keyword>
<evidence type="ECO:0000256" key="6">
    <source>
        <dbReference type="ARBA" id="ARBA00023136"/>
    </source>
</evidence>
<dbReference type="AlphaFoldDB" id="A0A0D8IC95"/>
<evidence type="ECO:0000256" key="4">
    <source>
        <dbReference type="ARBA" id="ARBA00022692"/>
    </source>
</evidence>
<dbReference type="PATRIC" id="fig|84022.5.peg.3611"/>
<evidence type="ECO:0000256" key="3">
    <source>
        <dbReference type="ARBA" id="ARBA00022475"/>
    </source>
</evidence>
<keyword evidence="6" id="KW-0472">Membrane</keyword>